<dbReference type="InterPro" id="IPR036396">
    <property type="entry name" value="Cyt_P450_sf"/>
</dbReference>
<dbReference type="GO" id="GO:0005506">
    <property type="term" value="F:iron ion binding"/>
    <property type="evidence" value="ECO:0007669"/>
    <property type="project" value="InterPro"/>
</dbReference>
<dbReference type="PROSITE" id="PS00086">
    <property type="entry name" value="CYTOCHROME_P450"/>
    <property type="match status" value="1"/>
</dbReference>
<keyword evidence="13" id="KW-0472">Membrane</keyword>
<evidence type="ECO:0000256" key="8">
    <source>
        <dbReference type="ARBA" id="ARBA00022824"/>
    </source>
</evidence>
<keyword evidence="12 15" id="KW-0503">Monooxygenase</keyword>
<evidence type="ECO:0000256" key="9">
    <source>
        <dbReference type="ARBA" id="ARBA00022848"/>
    </source>
</evidence>
<dbReference type="SUPFAM" id="SSF48264">
    <property type="entry name" value="Cytochrome P450"/>
    <property type="match status" value="1"/>
</dbReference>
<dbReference type="InterPro" id="IPR002401">
    <property type="entry name" value="Cyt_P450_E_grp-I"/>
</dbReference>
<dbReference type="PRINTS" id="PR00463">
    <property type="entry name" value="EP450I"/>
</dbReference>
<evidence type="ECO:0000256" key="15">
    <source>
        <dbReference type="RuleBase" id="RU000461"/>
    </source>
</evidence>
<evidence type="ECO:0000256" key="16">
    <source>
        <dbReference type="SAM" id="SignalP"/>
    </source>
</evidence>
<evidence type="ECO:0000256" key="7">
    <source>
        <dbReference type="ARBA" id="ARBA00022723"/>
    </source>
</evidence>
<keyword evidence="10 15" id="KW-0560">Oxidoreductase</keyword>
<dbReference type="Gene3D" id="1.10.630.10">
    <property type="entry name" value="Cytochrome P450"/>
    <property type="match status" value="1"/>
</dbReference>
<evidence type="ECO:0000256" key="12">
    <source>
        <dbReference type="ARBA" id="ARBA00023033"/>
    </source>
</evidence>
<accession>A0A6J1NBT5</accession>
<sequence>MLFYIVLIVCLLAILCVCDWFSRDSRLMRQIPGPTAWPIIGNVLTYLAPPDKMFLVMRNLHKEYGPITQVHAMQIRYVSVCEPNDLELVMSSSEYVTKADAYKFAAPWLGDSLLLCTGKKWHQRRKLLTKAFHFNILKKFMVTFKQHTQQFVKQVEEEILKEKTDVKALVGPAALRVISETAMGTSLTDDRVAFQKYFDSILFLGEAIITRLSKVWLHNDFIFNLSKFGKTQKSVLTELHGFTNKVIKNRRNFLDETDFKQDDNDSDSYDNNEKMALLDLLLKNERQGVINNEVIREEVDTFMFEGYDTTTIALSFFLMAIANEPAIQDKIYAELQQVMGHSQELPTMEELNDMKYLECCIKESLRLYPSVPFIGRKVTKEIVLSGYTVPVNTSCFIMIYDLHRRADLYPDPEKFDPDRFLPDNILKRHVYAYLPFSAGLRNCIGQKFAMLEMKMILSGLLRRFHVEPVTKPSDIVYRADIILRTVEPMYARFRLRR</sequence>
<dbReference type="GO" id="GO:0004497">
    <property type="term" value="F:monooxygenase activity"/>
    <property type="evidence" value="ECO:0007669"/>
    <property type="project" value="UniProtKB-KW"/>
</dbReference>
<dbReference type="RefSeq" id="XP_023942468.2">
    <property type="nucleotide sequence ID" value="XM_024086700.2"/>
</dbReference>
<evidence type="ECO:0000313" key="18">
    <source>
        <dbReference type="RefSeq" id="XP_023942468.2"/>
    </source>
</evidence>
<feature type="signal peptide" evidence="16">
    <location>
        <begin position="1"/>
        <end position="18"/>
    </location>
</feature>
<dbReference type="PANTHER" id="PTHR24291">
    <property type="entry name" value="CYTOCHROME P450 FAMILY 4"/>
    <property type="match status" value="1"/>
</dbReference>
<evidence type="ECO:0000256" key="14">
    <source>
        <dbReference type="PIRSR" id="PIRSR602401-1"/>
    </source>
</evidence>
<evidence type="ECO:0000256" key="10">
    <source>
        <dbReference type="ARBA" id="ARBA00023002"/>
    </source>
</evidence>
<dbReference type="OrthoDB" id="1470350at2759"/>
<comment type="similarity">
    <text evidence="5 15">Belongs to the cytochrome P450 family.</text>
</comment>
<dbReference type="PANTHER" id="PTHR24291:SF189">
    <property type="entry name" value="CYTOCHROME P450 4C3-RELATED"/>
    <property type="match status" value="1"/>
</dbReference>
<dbReference type="KEGG" id="bany:112048985"/>
<reference evidence="18" key="1">
    <citation type="submission" date="2025-08" db="UniProtKB">
        <authorList>
            <consortium name="RefSeq"/>
        </authorList>
    </citation>
    <scope>IDENTIFICATION</scope>
</reference>
<evidence type="ECO:0000256" key="1">
    <source>
        <dbReference type="ARBA" id="ARBA00001971"/>
    </source>
</evidence>
<proteinExistence type="inferred from homology"/>
<comment type="function">
    <text evidence="2">May be involved in the metabolism of insect hormones and in the breakdown of synthetic insecticides.</text>
</comment>
<evidence type="ECO:0000256" key="11">
    <source>
        <dbReference type="ARBA" id="ARBA00023004"/>
    </source>
</evidence>
<dbReference type="PRINTS" id="PR00385">
    <property type="entry name" value="P450"/>
</dbReference>
<organism evidence="17 18">
    <name type="scientific">Bicyclus anynana</name>
    <name type="common">Squinting bush brown butterfly</name>
    <dbReference type="NCBI Taxonomy" id="110368"/>
    <lineage>
        <taxon>Eukaryota</taxon>
        <taxon>Metazoa</taxon>
        <taxon>Ecdysozoa</taxon>
        <taxon>Arthropoda</taxon>
        <taxon>Hexapoda</taxon>
        <taxon>Insecta</taxon>
        <taxon>Pterygota</taxon>
        <taxon>Neoptera</taxon>
        <taxon>Endopterygota</taxon>
        <taxon>Lepidoptera</taxon>
        <taxon>Glossata</taxon>
        <taxon>Ditrysia</taxon>
        <taxon>Papilionoidea</taxon>
        <taxon>Nymphalidae</taxon>
        <taxon>Satyrinae</taxon>
        <taxon>Satyrini</taxon>
        <taxon>Mycalesina</taxon>
        <taxon>Bicyclus</taxon>
    </lineage>
</organism>
<dbReference type="InterPro" id="IPR017972">
    <property type="entry name" value="Cyt_P450_CS"/>
</dbReference>
<evidence type="ECO:0000256" key="6">
    <source>
        <dbReference type="ARBA" id="ARBA00022617"/>
    </source>
</evidence>
<dbReference type="GO" id="GO:0016705">
    <property type="term" value="F:oxidoreductase activity, acting on paired donors, with incorporation or reduction of molecular oxygen"/>
    <property type="evidence" value="ECO:0007669"/>
    <property type="project" value="InterPro"/>
</dbReference>
<dbReference type="AlphaFoldDB" id="A0A6J1NBT5"/>
<keyword evidence="8" id="KW-0256">Endoplasmic reticulum</keyword>
<evidence type="ECO:0000256" key="2">
    <source>
        <dbReference type="ARBA" id="ARBA00003690"/>
    </source>
</evidence>
<keyword evidence="17" id="KW-1185">Reference proteome</keyword>
<evidence type="ECO:0000256" key="3">
    <source>
        <dbReference type="ARBA" id="ARBA00004174"/>
    </source>
</evidence>
<keyword evidence="9" id="KW-0492">Microsome</keyword>
<keyword evidence="11 14" id="KW-0408">Iron</keyword>
<dbReference type="Pfam" id="PF00067">
    <property type="entry name" value="p450"/>
    <property type="match status" value="1"/>
</dbReference>
<dbReference type="InterPro" id="IPR050196">
    <property type="entry name" value="Cytochrome_P450_Monoox"/>
</dbReference>
<keyword evidence="7 14" id="KW-0479">Metal-binding</keyword>
<dbReference type="Proteomes" id="UP001652582">
    <property type="component" value="Chromosome 9"/>
</dbReference>
<dbReference type="GeneID" id="112048985"/>
<comment type="subcellular location">
    <subcellularLocation>
        <location evidence="4">Endoplasmic reticulum membrane</location>
        <topology evidence="4">Peripheral membrane protein</topology>
    </subcellularLocation>
    <subcellularLocation>
        <location evidence="3">Microsome membrane</location>
        <topology evidence="3">Peripheral membrane protein</topology>
    </subcellularLocation>
</comment>
<gene>
    <name evidence="18" type="primary">LOC112048985</name>
</gene>
<evidence type="ECO:0000313" key="17">
    <source>
        <dbReference type="Proteomes" id="UP001652582"/>
    </source>
</evidence>
<name>A0A6J1NBT5_BICAN</name>
<keyword evidence="6 14" id="KW-0349">Heme</keyword>
<comment type="cofactor">
    <cofactor evidence="1 14">
        <name>heme</name>
        <dbReference type="ChEBI" id="CHEBI:30413"/>
    </cofactor>
</comment>
<evidence type="ECO:0000256" key="4">
    <source>
        <dbReference type="ARBA" id="ARBA00004406"/>
    </source>
</evidence>
<evidence type="ECO:0000256" key="13">
    <source>
        <dbReference type="ARBA" id="ARBA00023136"/>
    </source>
</evidence>
<dbReference type="InterPro" id="IPR001128">
    <property type="entry name" value="Cyt_P450"/>
</dbReference>
<protein>
    <submittedName>
        <fullName evidence="18">Cytochrome P450 4C1</fullName>
    </submittedName>
</protein>
<feature type="binding site" description="axial binding residue" evidence="14">
    <location>
        <position position="443"/>
    </location>
    <ligand>
        <name>heme</name>
        <dbReference type="ChEBI" id="CHEBI:30413"/>
    </ligand>
    <ligandPart>
        <name>Fe</name>
        <dbReference type="ChEBI" id="CHEBI:18248"/>
    </ligandPart>
</feature>
<feature type="chain" id="PRO_5045860736" evidence="16">
    <location>
        <begin position="19"/>
        <end position="497"/>
    </location>
</feature>
<dbReference type="GO" id="GO:0005789">
    <property type="term" value="C:endoplasmic reticulum membrane"/>
    <property type="evidence" value="ECO:0007669"/>
    <property type="project" value="UniProtKB-SubCell"/>
</dbReference>
<dbReference type="GO" id="GO:0020037">
    <property type="term" value="F:heme binding"/>
    <property type="evidence" value="ECO:0007669"/>
    <property type="project" value="InterPro"/>
</dbReference>
<keyword evidence="16" id="KW-0732">Signal</keyword>
<dbReference type="CDD" id="cd20628">
    <property type="entry name" value="CYP4"/>
    <property type="match status" value="1"/>
</dbReference>
<evidence type="ECO:0000256" key="5">
    <source>
        <dbReference type="ARBA" id="ARBA00010617"/>
    </source>
</evidence>